<comment type="caution">
    <text evidence="1">The sequence shown here is derived from an EMBL/GenBank/DDBJ whole genome shotgun (WGS) entry which is preliminary data.</text>
</comment>
<evidence type="ECO:0000313" key="2">
    <source>
        <dbReference type="Proteomes" id="UP000265520"/>
    </source>
</evidence>
<name>A0A392SRP5_9FABA</name>
<dbReference type="Proteomes" id="UP000265520">
    <property type="component" value="Unassembled WGS sequence"/>
</dbReference>
<feature type="non-terminal residue" evidence="1">
    <location>
        <position position="1"/>
    </location>
</feature>
<dbReference type="AlphaFoldDB" id="A0A392SRP5"/>
<protein>
    <submittedName>
        <fullName evidence="1">Uncharacterized protein</fullName>
    </submittedName>
</protein>
<organism evidence="1 2">
    <name type="scientific">Trifolium medium</name>
    <dbReference type="NCBI Taxonomy" id="97028"/>
    <lineage>
        <taxon>Eukaryota</taxon>
        <taxon>Viridiplantae</taxon>
        <taxon>Streptophyta</taxon>
        <taxon>Embryophyta</taxon>
        <taxon>Tracheophyta</taxon>
        <taxon>Spermatophyta</taxon>
        <taxon>Magnoliopsida</taxon>
        <taxon>eudicotyledons</taxon>
        <taxon>Gunneridae</taxon>
        <taxon>Pentapetalae</taxon>
        <taxon>rosids</taxon>
        <taxon>fabids</taxon>
        <taxon>Fabales</taxon>
        <taxon>Fabaceae</taxon>
        <taxon>Papilionoideae</taxon>
        <taxon>50 kb inversion clade</taxon>
        <taxon>NPAAA clade</taxon>
        <taxon>Hologalegina</taxon>
        <taxon>IRL clade</taxon>
        <taxon>Trifolieae</taxon>
        <taxon>Trifolium</taxon>
    </lineage>
</organism>
<reference evidence="1 2" key="1">
    <citation type="journal article" date="2018" name="Front. Plant Sci.">
        <title>Red Clover (Trifolium pratense) and Zigzag Clover (T. medium) - A Picture of Genomic Similarities and Differences.</title>
        <authorList>
            <person name="Dluhosova J."/>
            <person name="Istvanek J."/>
            <person name="Nedelnik J."/>
            <person name="Repkova J."/>
        </authorList>
    </citation>
    <scope>NUCLEOTIDE SEQUENCE [LARGE SCALE GENOMIC DNA]</scope>
    <source>
        <strain evidence="2">cv. 10/8</strain>
        <tissue evidence="1">Leaf</tissue>
    </source>
</reference>
<proteinExistence type="predicted"/>
<sequence>SQTISGSLASPGEHWRRARLATKVSLSDASPDFEAQPRKWPWSYPNLNFITYTS</sequence>
<dbReference type="EMBL" id="LXQA010420560">
    <property type="protein sequence ID" value="MCI50705.1"/>
    <property type="molecule type" value="Genomic_DNA"/>
</dbReference>
<accession>A0A392SRP5</accession>
<keyword evidence="2" id="KW-1185">Reference proteome</keyword>
<evidence type="ECO:0000313" key="1">
    <source>
        <dbReference type="EMBL" id="MCI50705.1"/>
    </source>
</evidence>